<dbReference type="PANTHER" id="PTHR45748">
    <property type="entry name" value="1-PHOSPHATIDYLINOSITOL 3-PHOSPHATE 5-KINASE-RELATED"/>
    <property type="match status" value="1"/>
</dbReference>
<evidence type="ECO:0000256" key="1">
    <source>
        <dbReference type="ARBA" id="ARBA00022741"/>
    </source>
</evidence>
<dbReference type="Proteomes" id="UP000245946">
    <property type="component" value="Unassembled WGS sequence"/>
</dbReference>
<dbReference type="Pfam" id="PF01504">
    <property type="entry name" value="PIP5K"/>
    <property type="match status" value="2"/>
</dbReference>
<dbReference type="SMART" id="SM00330">
    <property type="entry name" value="PIPKc"/>
    <property type="match status" value="1"/>
</dbReference>
<keyword evidence="2 3" id="KW-0067">ATP-binding</keyword>
<dbReference type="InterPro" id="IPR044769">
    <property type="entry name" value="PIKfyve_PIPKc"/>
</dbReference>
<dbReference type="PROSITE" id="PS51455">
    <property type="entry name" value="PIPK"/>
    <property type="match status" value="1"/>
</dbReference>
<keyword evidence="3" id="KW-0418">Kinase</keyword>
<dbReference type="GO" id="GO:0046854">
    <property type="term" value="P:phosphatidylinositol phosphate biosynthetic process"/>
    <property type="evidence" value="ECO:0007669"/>
    <property type="project" value="TreeGrafter"/>
</dbReference>
<keyword evidence="6" id="KW-1185">Reference proteome</keyword>
<gene>
    <name evidence="5" type="ORF">FA09DRAFT_302988</name>
</gene>
<dbReference type="OrthoDB" id="158357at2759"/>
<dbReference type="Gene3D" id="3.30.810.10">
    <property type="entry name" value="2-Layer Sandwich"/>
    <property type="match status" value="1"/>
</dbReference>
<dbReference type="GeneID" id="37267973"/>
<protein>
    <submittedName>
        <fullName evidence="5">SAICAR synthase-like protein</fullName>
    </submittedName>
</protein>
<proteinExistence type="predicted"/>
<dbReference type="InterPro" id="IPR027483">
    <property type="entry name" value="PInositol-4-P-4/5-kinase_C_sf"/>
</dbReference>
<dbReference type="PANTHER" id="PTHR45748:SF7">
    <property type="entry name" value="1-PHOSPHATIDYLINOSITOL 3-PHOSPHATE 5-KINASE-RELATED"/>
    <property type="match status" value="1"/>
</dbReference>
<evidence type="ECO:0000313" key="6">
    <source>
        <dbReference type="Proteomes" id="UP000245946"/>
    </source>
</evidence>
<dbReference type="STRING" id="58919.A0A316Z0D5"/>
<dbReference type="RefSeq" id="XP_025594753.1">
    <property type="nucleotide sequence ID" value="XM_025740427.1"/>
</dbReference>
<evidence type="ECO:0000259" key="4">
    <source>
        <dbReference type="PROSITE" id="PS51455"/>
    </source>
</evidence>
<dbReference type="EMBL" id="KZ819313">
    <property type="protein sequence ID" value="PWN94474.1"/>
    <property type="molecule type" value="Genomic_DNA"/>
</dbReference>
<dbReference type="GO" id="GO:0000285">
    <property type="term" value="F:1-phosphatidylinositol-3-phosphate 5-kinase activity"/>
    <property type="evidence" value="ECO:0007669"/>
    <property type="project" value="InterPro"/>
</dbReference>
<name>A0A316Z0D5_9BASI</name>
<sequence length="430" mass="47826">MTVGGSFLAKTLSSLWGRGRALPLLDYPIASSEHFFADSGVVLREDEPSSLIAFTLSSSTYQHRLETLRASHASETVVSADAGDCTFSSERWDTISVESRPPAFGLEAQLRRPEGTHLRFEFNSGGSRFHIRTLFTEQFDALRRACGCEQSFIQSLSRCVKWDSSGGKSGSAFLKTKDDRFVIKEFSRAEMEAFLSGATGYFQYMAGAIFGARPTTLAKIFGCFRISIRNTQTGKSIKLDCLVIENLFYGRQMHKIFDLKGSLRNRHIRETGRADEVLLDENLVEIASKSPLFVREHDKRLLRAALWNDSLWLERQNVMDYSLVVGLDKDRKELVVGIIDFVRTYTWDKKAESWLKEASGLGGSKATPTVITPGLYRQRFLTFLDSSFLLVPDAWFTPADEAIPLHGSTSSSALYAAGGIISGKDAPATS</sequence>
<evidence type="ECO:0000256" key="2">
    <source>
        <dbReference type="ARBA" id="ARBA00022840"/>
    </source>
</evidence>
<dbReference type="FunFam" id="3.30.810.10:FF:000001">
    <property type="entry name" value="1-phosphatidylinositol 3-phosphate 5-kinase FAB1"/>
    <property type="match status" value="1"/>
</dbReference>
<dbReference type="Gene3D" id="3.30.800.10">
    <property type="entry name" value="Phosphatidylinositol Phosphate Kinase II Beta"/>
    <property type="match status" value="1"/>
</dbReference>
<dbReference type="InterPro" id="IPR027484">
    <property type="entry name" value="PInositol-4-P-5-kinase_N"/>
</dbReference>
<dbReference type="AlphaFoldDB" id="A0A316Z0D5"/>
<evidence type="ECO:0000313" key="5">
    <source>
        <dbReference type="EMBL" id="PWN94474.1"/>
    </source>
</evidence>
<feature type="domain" description="PIPK" evidence="4">
    <location>
        <begin position="70"/>
        <end position="388"/>
    </location>
</feature>
<dbReference type="CDD" id="cd17300">
    <property type="entry name" value="PIPKc_PIKfyve"/>
    <property type="match status" value="1"/>
</dbReference>
<dbReference type="SUPFAM" id="SSF56104">
    <property type="entry name" value="SAICAR synthase-like"/>
    <property type="match status" value="1"/>
</dbReference>
<dbReference type="InterPro" id="IPR002498">
    <property type="entry name" value="PInositol-4-P-4/5-kinase_core"/>
</dbReference>
<dbReference type="GO" id="GO:0000329">
    <property type="term" value="C:fungal-type vacuole membrane"/>
    <property type="evidence" value="ECO:0007669"/>
    <property type="project" value="TreeGrafter"/>
</dbReference>
<dbReference type="GO" id="GO:0005524">
    <property type="term" value="F:ATP binding"/>
    <property type="evidence" value="ECO:0007669"/>
    <property type="project" value="UniProtKB-UniRule"/>
</dbReference>
<reference evidence="5 6" key="1">
    <citation type="journal article" date="2018" name="Mol. Biol. Evol.">
        <title>Broad Genomic Sampling Reveals a Smut Pathogenic Ancestry of the Fungal Clade Ustilaginomycotina.</title>
        <authorList>
            <person name="Kijpornyongpan T."/>
            <person name="Mondo S.J."/>
            <person name="Barry K."/>
            <person name="Sandor L."/>
            <person name="Lee J."/>
            <person name="Lipzen A."/>
            <person name="Pangilinan J."/>
            <person name="LaButti K."/>
            <person name="Hainaut M."/>
            <person name="Henrissat B."/>
            <person name="Grigoriev I.V."/>
            <person name="Spatafora J.W."/>
            <person name="Aime M.C."/>
        </authorList>
    </citation>
    <scope>NUCLEOTIDE SEQUENCE [LARGE SCALE GENOMIC DNA]</scope>
    <source>
        <strain evidence="5 6">MCA 4186</strain>
    </source>
</reference>
<organism evidence="5 6">
    <name type="scientific">Tilletiopsis washingtonensis</name>
    <dbReference type="NCBI Taxonomy" id="58919"/>
    <lineage>
        <taxon>Eukaryota</taxon>
        <taxon>Fungi</taxon>
        <taxon>Dikarya</taxon>
        <taxon>Basidiomycota</taxon>
        <taxon>Ustilaginomycotina</taxon>
        <taxon>Exobasidiomycetes</taxon>
        <taxon>Entylomatales</taxon>
        <taxon>Entylomatales incertae sedis</taxon>
        <taxon>Tilletiopsis</taxon>
    </lineage>
</organism>
<keyword evidence="3" id="KW-0808">Transferase</keyword>
<dbReference type="GO" id="GO:0010008">
    <property type="term" value="C:endosome membrane"/>
    <property type="evidence" value="ECO:0007669"/>
    <property type="project" value="TreeGrafter"/>
</dbReference>
<keyword evidence="1 3" id="KW-0547">Nucleotide-binding</keyword>
<evidence type="ECO:0000256" key="3">
    <source>
        <dbReference type="PROSITE-ProRule" id="PRU00781"/>
    </source>
</evidence>
<accession>A0A316Z0D5</accession>